<gene>
    <name evidence="1" type="ORF">TR69_WS6001000130</name>
</gene>
<dbReference type="EMBL" id="JYNZ01000002">
    <property type="protein sequence ID" value="KXK27257.1"/>
    <property type="molecule type" value="Genomic_DNA"/>
</dbReference>
<accession>A0A136M039</accession>
<dbReference type="AlphaFoldDB" id="A0A136M039"/>
<evidence type="ECO:0000313" key="1">
    <source>
        <dbReference type="EMBL" id="KXK27257.1"/>
    </source>
</evidence>
<reference evidence="1 2" key="1">
    <citation type="submission" date="2015-02" db="EMBL/GenBank/DDBJ databases">
        <title>Improved understanding of the partial-nitritation anammox process through 23 genomes representing the majority of the microbial community.</title>
        <authorList>
            <person name="Speth D.R."/>
            <person name="In T Zandt M."/>
            <person name="Guerrero Cruz S."/>
            <person name="Jetten M.S."/>
            <person name="Dutilh B.E."/>
        </authorList>
    </citation>
    <scope>NUCLEOTIDE SEQUENCE [LARGE SCALE GENOMIC DNA]</scope>
    <source>
        <strain evidence="1">OLB20</strain>
    </source>
</reference>
<evidence type="ECO:0000313" key="2">
    <source>
        <dbReference type="Proteomes" id="UP000070457"/>
    </source>
</evidence>
<protein>
    <submittedName>
        <fullName evidence="1">Uncharacterized protein</fullName>
    </submittedName>
</protein>
<name>A0A136M039_9BACT</name>
<dbReference type="Proteomes" id="UP000070457">
    <property type="component" value="Unassembled WGS sequence"/>
</dbReference>
<dbReference type="STRING" id="1617426.TR69_WS6001000130"/>
<sequence length="277" mass="31351">MEEHVLNQSASPDELRLRFCSLGYSFSPTPDFLRQAAGLNMVQQGCADRFYEFAGAVLRGYTDIPADNEHTAGLSVCLRLLDERDTPLFRQMQPHAMVEYAATAGRRRWFDGMAADLFDYADRFYDFRRKNNPYPDLGLQPADFGIMAADRYQSWGFADVNSAVRLMDTVADIYANPDFVDRTAYEIAMSSPMLIEHVNGSVTKHGQAEAMAGLFRFLYLKSVLPEDAEAFTPFLGLPRRLAATDYGLPVGQIGKYFTDWDRSFLRDTIVRRTLVSI</sequence>
<comment type="caution">
    <text evidence="1">The sequence shown here is derived from an EMBL/GenBank/DDBJ whole genome shotgun (WGS) entry which is preliminary data.</text>
</comment>
<organism evidence="1 2">
    <name type="scientific">candidate division WS6 bacterium OLB20</name>
    <dbReference type="NCBI Taxonomy" id="1617426"/>
    <lineage>
        <taxon>Bacteria</taxon>
        <taxon>Candidatus Dojkabacteria</taxon>
    </lineage>
</organism>
<proteinExistence type="predicted"/>